<gene>
    <name evidence="1" type="ORF">FN846DRAFT_954631</name>
</gene>
<keyword evidence="2" id="KW-1185">Reference proteome</keyword>
<dbReference type="AlphaFoldDB" id="A0A5J5ETW9"/>
<comment type="caution">
    <text evidence="1">The sequence shown here is derived from an EMBL/GenBank/DDBJ whole genome shotgun (WGS) entry which is preliminary data.</text>
</comment>
<sequence length="88" mass="10179">MSCISCSSFVGFLMAWPGHLSMFYVESFTFVDWFIVNHSYYRVSTTLHIYSGGSTDSIFYTHAKATNARNQNSYVLRVECFSQVKMYI</sequence>
<proteinExistence type="predicted"/>
<protein>
    <submittedName>
        <fullName evidence="1">Uncharacterized protein</fullName>
    </submittedName>
</protein>
<dbReference type="Proteomes" id="UP000326924">
    <property type="component" value="Unassembled WGS sequence"/>
</dbReference>
<reference evidence="1 2" key="1">
    <citation type="submission" date="2019-09" db="EMBL/GenBank/DDBJ databases">
        <title>Draft genome of the ectomycorrhizal ascomycete Sphaerosporella brunnea.</title>
        <authorList>
            <consortium name="DOE Joint Genome Institute"/>
            <person name="Benucci G.M."/>
            <person name="Marozzi G."/>
            <person name="Antonielli L."/>
            <person name="Sanchez S."/>
            <person name="Marco P."/>
            <person name="Wang X."/>
            <person name="Falini L.B."/>
            <person name="Barry K."/>
            <person name="Haridas S."/>
            <person name="Lipzen A."/>
            <person name="Labutti K."/>
            <person name="Grigoriev I.V."/>
            <person name="Murat C."/>
            <person name="Martin F."/>
            <person name="Albertini E."/>
            <person name="Donnini D."/>
            <person name="Bonito G."/>
        </authorList>
    </citation>
    <scope>NUCLEOTIDE SEQUENCE [LARGE SCALE GENOMIC DNA]</scope>
    <source>
        <strain evidence="1 2">Sb_GMNB300</strain>
    </source>
</reference>
<evidence type="ECO:0000313" key="2">
    <source>
        <dbReference type="Proteomes" id="UP000326924"/>
    </source>
</evidence>
<name>A0A5J5ETW9_9PEZI</name>
<organism evidence="1 2">
    <name type="scientific">Sphaerosporella brunnea</name>
    <dbReference type="NCBI Taxonomy" id="1250544"/>
    <lineage>
        <taxon>Eukaryota</taxon>
        <taxon>Fungi</taxon>
        <taxon>Dikarya</taxon>
        <taxon>Ascomycota</taxon>
        <taxon>Pezizomycotina</taxon>
        <taxon>Pezizomycetes</taxon>
        <taxon>Pezizales</taxon>
        <taxon>Pyronemataceae</taxon>
        <taxon>Sphaerosporella</taxon>
    </lineage>
</organism>
<evidence type="ECO:0000313" key="1">
    <source>
        <dbReference type="EMBL" id="KAA8903026.1"/>
    </source>
</evidence>
<accession>A0A5J5ETW9</accession>
<dbReference type="InParanoid" id="A0A5J5ETW9"/>
<dbReference type="EMBL" id="VXIS01000123">
    <property type="protein sequence ID" value="KAA8903026.1"/>
    <property type="molecule type" value="Genomic_DNA"/>
</dbReference>